<dbReference type="AlphaFoldDB" id="A0A4D7BCM3"/>
<evidence type="ECO:0000256" key="1">
    <source>
        <dbReference type="SAM" id="Phobius"/>
    </source>
</evidence>
<keyword evidence="4" id="KW-1185">Reference proteome</keyword>
<protein>
    <submittedName>
        <fullName evidence="3">DUF418 domain-containing protein</fullName>
    </submittedName>
</protein>
<dbReference type="PANTHER" id="PTHR30590">
    <property type="entry name" value="INNER MEMBRANE PROTEIN"/>
    <property type="match status" value="1"/>
</dbReference>
<feature type="transmembrane region" description="Helical" evidence="1">
    <location>
        <begin position="318"/>
        <end position="340"/>
    </location>
</feature>
<dbReference type="RefSeq" id="WP_136961153.1">
    <property type="nucleotide sequence ID" value="NZ_CP039690.1"/>
</dbReference>
<keyword evidence="1" id="KW-0472">Membrane</keyword>
<dbReference type="EMBL" id="CP039690">
    <property type="protein sequence ID" value="QCI65707.1"/>
    <property type="molecule type" value="Genomic_DNA"/>
</dbReference>
<feature type="transmembrane region" description="Helical" evidence="1">
    <location>
        <begin position="17"/>
        <end position="36"/>
    </location>
</feature>
<dbReference type="PANTHER" id="PTHR30590:SF2">
    <property type="entry name" value="INNER MEMBRANE PROTEIN"/>
    <property type="match status" value="1"/>
</dbReference>
<feature type="transmembrane region" description="Helical" evidence="1">
    <location>
        <begin position="203"/>
        <end position="224"/>
    </location>
</feature>
<feature type="domain" description="DUF418" evidence="2">
    <location>
        <begin position="225"/>
        <end position="385"/>
    </location>
</feature>
<feature type="transmembrane region" description="Helical" evidence="1">
    <location>
        <begin position="100"/>
        <end position="131"/>
    </location>
</feature>
<dbReference type="InterPro" id="IPR052529">
    <property type="entry name" value="Bact_Transport_Assoc"/>
</dbReference>
<evidence type="ECO:0000313" key="3">
    <source>
        <dbReference type="EMBL" id="QCI65707.1"/>
    </source>
</evidence>
<reference evidence="3 4" key="1">
    <citation type="submission" date="2019-04" db="EMBL/GenBank/DDBJ databases">
        <title>Phreatobacter aquaticus sp. nov.</title>
        <authorList>
            <person name="Choi A."/>
        </authorList>
    </citation>
    <scope>NUCLEOTIDE SEQUENCE [LARGE SCALE GENOMIC DNA]</scope>
    <source>
        <strain evidence="3 4">KCTC 52518</strain>
    </source>
</reference>
<keyword evidence="1" id="KW-1133">Transmembrane helix</keyword>
<feature type="transmembrane region" description="Helical" evidence="1">
    <location>
        <begin position="56"/>
        <end position="79"/>
    </location>
</feature>
<proteinExistence type="predicted"/>
<dbReference type="InterPro" id="IPR007349">
    <property type="entry name" value="DUF418"/>
</dbReference>
<evidence type="ECO:0000313" key="4">
    <source>
        <dbReference type="Proteomes" id="UP000298781"/>
    </source>
</evidence>
<organism evidence="3 4">
    <name type="scientific">Phreatobacter stygius</name>
    <dbReference type="NCBI Taxonomy" id="1940610"/>
    <lineage>
        <taxon>Bacteria</taxon>
        <taxon>Pseudomonadati</taxon>
        <taxon>Pseudomonadota</taxon>
        <taxon>Alphaproteobacteria</taxon>
        <taxon>Hyphomicrobiales</taxon>
        <taxon>Phreatobacteraceae</taxon>
        <taxon>Phreatobacter</taxon>
    </lineage>
</organism>
<feature type="transmembrane region" description="Helical" evidence="1">
    <location>
        <begin position="143"/>
        <end position="165"/>
    </location>
</feature>
<name>A0A4D7BCM3_9HYPH</name>
<feature type="transmembrane region" description="Helical" evidence="1">
    <location>
        <begin position="177"/>
        <end position="197"/>
    </location>
</feature>
<dbReference type="Proteomes" id="UP000298781">
    <property type="component" value="Chromosome"/>
</dbReference>
<sequence>MTATSAQRIIRVDALRGIALAGILVVNMKAFASAYYGTGVADPAFTSPFDQAVQWLVSWLFETKFYLMFSFLFGYSFTLQMQSAERAGEPFMPRLLRRQAGLWLIGLLHAVLLFYGDILTTYAVLGLVLLALRHRSDEQLFGLAQVLVVVTALVWAFVALLLHVVGEVIDRAALARAAIVTEAAYRSAPTAVIGQNLQHLTTAWIPIGLIQAPCALAMFCLGLVAGRRQFLRDFDRHRSLAGYLVVFGIVIGLPTAAFYAFTSVYWVGTAGELAGLALGILTAPFLTGGYIAAAMLAFQTGPGARVARLLAPAGRMALSNYLLQSLISAFIFYAYGLGLIGRLPPWLVLFLAIAIFGVQLMLSAWWLRLFAYGPLEWLLRAVTLGRPPPMRLRQS</sequence>
<feature type="transmembrane region" description="Helical" evidence="1">
    <location>
        <begin position="244"/>
        <end position="267"/>
    </location>
</feature>
<dbReference type="OrthoDB" id="9807744at2"/>
<gene>
    <name evidence="3" type="ORF">E8M01_16710</name>
</gene>
<feature type="transmembrane region" description="Helical" evidence="1">
    <location>
        <begin position="346"/>
        <end position="367"/>
    </location>
</feature>
<keyword evidence="1" id="KW-0812">Transmembrane</keyword>
<dbReference type="Pfam" id="PF04235">
    <property type="entry name" value="DUF418"/>
    <property type="match status" value="1"/>
</dbReference>
<evidence type="ECO:0000259" key="2">
    <source>
        <dbReference type="Pfam" id="PF04235"/>
    </source>
</evidence>
<accession>A0A4D7BCM3</accession>
<dbReference type="KEGG" id="pstg:E8M01_16710"/>
<feature type="transmembrane region" description="Helical" evidence="1">
    <location>
        <begin position="273"/>
        <end position="298"/>
    </location>
</feature>